<dbReference type="InterPro" id="IPR032312">
    <property type="entry name" value="LacZ_4"/>
</dbReference>
<dbReference type="InterPro" id="IPR023230">
    <property type="entry name" value="Glyco_hydro_2_CS"/>
</dbReference>
<dbReference type="PROSITE" id="PS00719">
    <property type="entry name" value="GLYCOSYL_HYDROL_F2_1"/>
    <property type="match status" value="1"/>
</dbReference>
<evidence type="ECO:0000256" key="6">
    <source>
        <dbReference type="ARBA" id="ARBA00032230"/>
    </source>
</evidence>
<organism evidence="9 10">
    <name type="scientific">Sinomonas flava</name>
    <dbReference type="NCBI Taxonomy" id="496857"/>
    <lineage>
        <taxon>Bacteria</taxon>
        <taxon>Bacillati</taxon>
        <taxon>Actinomycetota</taxon>
        <taxon>Actinomycetes</taxon>
        <taxon>Micrococcales</taxon>
        <taxon>Micrococcaceae</taxon>
        <taxon>Sinomonas</taxon>
    </lineage>
</organism>
<dbReference type="PANTHER" id="PTHR46323">
    <property type="entry name" value="BETA-GALACTOSIDASE"/>
    <property type="match status" value="1"/>
</dbReference>
<sequence length="1010" mass="108989">MPAAPWITDITPHRGALPPRAHLDTDAVSLTLDGEWAFRFWPTAGGAHPGGGAVPGFADPGLDDAGWDRVRVPHCWQLEGIPGEPRYSAPAYTNVRYPFPIDPPEVPDENPTGEYRRTFAAPEAPAGGRWLLRFEGVDSAFEVFLNGHRLGEAKGSRLTHEFDATEHLAPAGAAGGNTLAVRVHQWSSGSYLEDQDMWWLSGIFRPVTLLHRPDGGIEDLFVHASYDAATGSGELLVEVPGAGPAGGDAAAGAGSGAVVRIPELGIEAPVNQPIAVPAVEPWSAESPRLYRGTVSAGPASDPVETVRLAIGFRTIAIQDATLLANGAPLRLRGVNRHEWHPVTGRTLDEATMRADVELMKRHGINAVRTSHYPPDARFLALCDEYGLWVLDECDLETHGFERVGWRGNPADEPEWRDALLDRIQRTVERDKNSPCVVGWSVGNESGRGTNLAAMADWARERDPDRFIHYEGDPDSSYVDVYSRMYTGHAETELIGRDEEAPAQDRSNDYHRRALPFLLCEYAHAMGPGPGGLAEYEDLFENYPRLAGGFVWEWIDHGILQRTASGPDSGAEFYAYGGDFGEELHDANYLADGLLFPDRTPSPGLAELAKAYEPVRVEPSGECVTVRSRLAHTTTGHLAFRWHLADDGEPVASGALAVPVLGPGESADVPLPAEVTAAPEPRGGVVRVLTVGAHLAHDAAWAPAGHEVAWGQARLGAGDGAAVRHGPSRPTGDAQPVETPEGWELGPAAFDPFGTLLRLGDLPVRGPQLDLWRAPTDNDERAEVDPPAQAWRALGLDRLRHRVLSVMAEDGALSVVAHVMPAATDVGYEVEYRWRAEGAAVHVDVVGSPVGTWSVPVPRLGVRLAVPAGLDRVRWLGLGPGEAYPDCAAGAREGRWESSVAGLQTPYLRPQENGARRGVRRAEFSGRHGGAGRQLTVTGGPFMLTARPWTTEALDAAAHPTELVPDPDWLWVNLDAEHHGMGTAACGPGELPRYRLHAQRFALPLAFHVED</sequence>
<gene>
    <name evidence="9" type="ORF">GCM10009849_36530</name>
</gene>
<dbReference type="InterPro" id="IPR006103">
    <property type="entry name" value="Glyco_hydro_2_cat"/>
</dbReference>
<dbReference type="PANTHER" id="PTHR46323:SF2">
    <property type="entry name" value="BETA-GALACTOSIDASE"/>
    <property type="match status" value="1"/>
</dbReference>
<evidence type="ECO:0000256" key="3">
    <source>
        <dbReference type="ARBA" id="ARBA00012756"/>
    </source>
</evidence>
<evidence type="ECO:0000256" key="7">
    <source>
        <dbReference type="SAM" id="MobiDB-lite"/>
    </source>
</evidence>
<dbReference type="Gene3D" id="2.60.40.10">
    <property type="entry name" value="Immunoglobulins"/>
    <property type="match status" value="2"/>
</dbReference>
<dbReference type="Proteomes" id="UP001500432">
    <property type="component" value="Unassembled WGS sequence"/>
</dbReference>
<evidence type="ECO:0000256" key="1">
    <source>
        <dbReference type="ARBA" id="ARBA00001412"/>
    </source>
</evidence>
<dbReference type="Pfam" id="PF02837">
    <property type="entry name" value="Glyco_hydro_2_N"/>
    <property type="match status" value="1"/>
</dbReference>
<dbReference type="InterPro" id="IPR008979">
    <property type="entry name" value="Galactose-bd-like_sf"/>
</dbReference>
<dbReference type="RefSeq" id="WP_344301275.1">
    <property type="nucleotide sequence ID" value="NZ_BAAAQW010000014.1"/>
</dbReference>
<protein>
    <recommendedName>
        <fullName evidence="3">beta-galactosidase</fullName>
        <ecNumber evidence="3">3.2.1.23</ecNumber>
    </recommendedName>
    <alternativeName>
        <fullName evidence="6">Lactase</fullName>
    </alternativeName>
</protein>
<dbReference type="Gene3D" id="3.20.20.80">
    <property type="entry name" value="Glycosidases"/>
    <property type="match status" value="1"/>
</dbReference>
<dbReference type="PRINTS" id="PR00132">
    <property type="entry name" value="GLHYDRLASE2"/>
</dbReference>
<feature type="region of interest" description="Disordered" evidence="7">
    <location>
        <begin position="718"/>
        <end position="737"/>
    </location>
</feature>
<dbReference type="SMART" id="SM01038">
    <property type="entry name" value="Bgal_small_N"/>
    <property type="match status" value="1"/>
</dbReference>
<dbReference type="Gene3D" id="2.60.120.260">
    <property type="entry name" value="Galactose-binding domain-like"/>
    <property type="match status" value="1"/>
</dbReference>
<dbReference type="InterPro" id="IPR004199">
    <property type="entry name" value="B-gal_small/dom_5"/>
</dbReference>
<dbReference type="InterPro" id="IPR006101">
    <property type="entry name" value="Glyco_hydro_2"/>
</dbReference>
<dbReference type="InterPro" id="IPR014718">
    <property type="entry name" value="GH-type_carb-bd"/>
</dbReference>
<dbReference type="InterPro" id="IPR011013">
    <property type="entry name" value="Gal_mutarotase_sf_dom"/>
</dbReference>
<comment type="catalytic activity">
    <reaction evidence="1">
        <text>Hydrolysis of terminal non-reducing beta-D-galactose residues in beta-D-galactosides.</text>
        <dbReference type="EC" id="3.2.1.23"/>
    </reaction>
</comment>
<dbReference type="InterPro" id="IPR017853">
    <property type="entry name" value="GH"/>
</dbReference>
<evidence type="ECO:0000313" key="9">
    <source>
        <dbReference type="EMBL" id="GAA2203578.1"/>
    </source>
</evidence>
<keyword evidence="10" id="KW-1185">Reference proteome</keyword>
<evidence type="ECO:0000259" key="8">
    <source>
        <dbReference type="SMART" id="SM01038"/>
    </source>
</evidence>
<evidence type="ECO:0000256" key="4">
    <source>
        <dbReference type="ARBA" id="ARBA00022801"/>
    </source>
</evidence>
<dbReference type="GO" id="GO:0016787">
    <property type="term" value="F:hydrolase activity"/>
    <property type="evidence" value="ECO:0007669"/>
    <property type="project" value="UniProtKB-KW"/>
</dbReference>
<keyword evidence="5" id="KW-0326">Glycosidase</keyword>
<evidence type="ECO:0000256" key="5">
    <source>
        <dbReference type="ARBA" id="ARBA00023295"/>
    </source>
</evidence>
<dbReference type="SUPFAM" id="SSF51445">
    <property type="entry name" value="(Trans)glycosidases"/>
    <property type="match status" value="1"/>
</dbReference>
<dbReference type="EC" id="3.2.1.23" evidence="3"/>
<dbReference type="InterPro" id="IPR036156">
    <property type="entry name" value="Beta-gal/glucu_dom_sf"/>
</dbReference>
<comment type="caution">
    <text evidence="9">The sequence shown here is derived from an EMBL/GenBank/DDBJ whole genome shotgun (WGS) entry which is preliminary data.</text>
</comment>
<dbReference type="EMBL" id="BAAAQW010000014">
    <property type="protein sequence ID" value="GAA2203578.1"/>
    <property type="molecule type" value="Genomic_DNA"/>
</dbReference>
<name>A0ABN3C2U2_9MICC</name>
<dbReference type="SUPFAM" id="SSF49785">
    <property type="entry name" value="Galactose-binding domain-like"/>
    <property type="match status" value="1"/>
</dbReference>
<dbReference type="Gene3D" id="2.70.98.10">
    <property type="match status" value="1"/>
</dbReference>
<dbReference type="SUPFAM" id="SSF74650">
    <property type="entry name" value="Galactose mutarotase-like"/>
    <property type="match status" value="1"/>
</dbReference>
<reference evidence="9 10" key="1">
    <citation type="journal article" date="2019" name="Int. J. Syst. Evol. Microbiol.">
        <title>The Global Catalogue of Microorganisms (GCM) 10K type strain sequencing project: providing services to taxonomists for standard genome sequencing and annotation.</title>
        <authorList>
            <consortium name="The Broad Institute Genomics Platform"/>
            <consortium name="The Broad Institute Genome Sequencing Center for Infectious Disease"/>
            <person name="Wu L."/>
            <person name="Ma J."/>
        </authorList>
    </citation>
    <scope>NUCLEOTIDE SEQUENCE [LARGE SCALE GENOMIC DNA]</scope>
    <source>
        <strain evidence="9 10">JCM 16034</strain>
    </source>
</reference>
<dbReference type="InterPro" id="IPR006104">
    <property type="entry name" value="Glyco_hydro_2_N"/>
</dbReference>
<accession>A0ABN3C2U2</accession>
<dbReference type="InterPro" id="IPR013783">
    <property type="entry name" value="Ig-like_fold"/>
</dbReference>
<feature type="domain" description="Beta galactosidase small chain/" evidence="8">
    <location>
        <begin position="743"/>
        <end position="1007"/>
    </location>
</feature>
<dbReference type="Pfam" id="PF16353">
    <property type="entry name" value="LacZ_4"/>
    <property type="match status" value="1"/>
</dbReference>
<comment type="similarity">
    <text evidence="2">Belongs to the glycosyl hydrolase 2 family.</text>
</comment>
<evidence type="ECO:0000313" key="10">
    <source>
        <dbReference type="Proteomes" id="UP001500432"/>
    </source>
</evidence>
<dbReference type="Pfam" id="PF02836">
    <property type="entry name" value="Glyco_hydro_2_C"/>
    <property type="match status" value="1"/>
</dbReference>
<keyword evidence="4 9" id="KW-0378">Hydrolase</keyword>
<proteinExistence type="inferred from homology"/>
<dbReference type="Pfam" id="PF02929">
    <property type="entry name" value="Bgal_small_N"/>
    <property type="match status" value="1"/>
</dbReference>
<dbReference type="InterPro" id="IPR050347">
    <property type="entry name" value="Bact_Beta-galactosidase"/>
</dbReference>
<evidence type="ECO:0000256" key="2">
    <source>
        <dbReference type="ARBA" id="ARBA00007401"/>
    </source>
</evidence>
<dbReference type="SUPFAM" id="SSF49303">
    <property type="entry name" value="beta-Galactosidase/glucuronidase domain"/>
    <property type="match status" value="2"/>
</dbReference>